<comment type="similarity">
    <text evidence="1">Belongs to the peptidase A24 family.</text>
</comment>
<feature type="transmembrane region" description="Helical" evidence="2">
    <location>
        <begin position="56"/>
        <end position="75"/>
    </location>
</feature>
<dbReference type="GO" id="GO:0005886">
    <property type="term" value="C:plasma membrane"/>
    <property type="evidence" value="ECO:0007669"/>
    <property type="project" value="TreeGrafter"/>
</dbReference>
<dbReference type="InterPro" id="IPR050882">
    <property type="entry name" value="Prepilin_peptidase/N-MTase"/>
</dbReference>
<dbReference type="AlphaFoldDB" id="A0A920CSK4"/>
<dbReference type="RefSeq" id="WP_212978933.1">
    <property type="nucleotide sequence ID" value="NZ_AP025343.1"/>
</dbReference>
<accession>A0A920CSK4</accession>
<evidence type="ECO:0000313" key="5">
    <source>
        <dbReference type="Proteomes" id="UP000682811"/>
    </source>
</evidence>
<feature type="transmembrane region" description="Helical" evidence="2">
    <location>
        <begin position="151"/>
        <end position="169"/>
    </location>
</feature>
<dbReference type="PANTHER" id="PTHR30487">
    <property type="entry name" value="TYPE 4 PREPILIN-LIKE PROTEINS LEADER PEPTIDE-PROCESSING ENZYME"/>
    <property type="match status" value="1"/>
</dbReference>
<proteinExistence type="inferred from homology"/>
<dbReference type="GO" id="GO:0006465">
    <property type="term" value="P:signal peptide processing"/>
    <property type="evidence" value="ECO:0007669"/>
    <property type="project" value="TreeGrafter"/>
</dbReference>
<keyword evidence="2" id="KW-0812">Transmembrane</keyword>
<dbReference type="Proteomes" id="UP000682811">
    <property type="component" value="Unassembled WGS sequence"/>
</dbReference>
<keyword evidence="5" id="KW-1185">Reference proteome</keyword>
<evidence type="ECO:0000259" key="3">
    <source>
        <dbReference type="Pfam" id="PF01478"/>
    </source>
</evidence>
<evidence type="ECO:0000256" key="1">
    <source>
        <dbReference type="ARBA" id="ARBA00005801"/>
    </source>
</evidence>
<gene>
    <name evidence="4" type="ORF">J34TS1_30140</name>
</gene>
<dbReference type="EMBL" id="BORT01000012">
    <property type="protein sequence ID" value="GIO48249.1"/>
    <property type="molecule type" value="Genomic_DNA"/>
</dbReference>
<evidence type="ECO:0000256" key="2">
    <source>
        <dbReference type="SAM" id="Phobius"/>
    </source>
</evidence>
<keyword evidence="2" id="KW-0472">Membrane</keyword>
<dbReference type="Pfam" id="PF01478">
    <property type="entry name" value="Peptidase_A24"/>
    <property type="match status" value="1"/>
</dbReference>
<feature type="transmembrane region" description="Helical" evidence="2">
    <location>
        <begin position="87"/>
        <end position="114"/>
    </location>
</feature>
<keyword evidence="2" id="KW-1133">Transmembrane helix</keyword>
<dbReference type="InterPro" id="IPR000045">
    <property type="entry name" value="Prepilin_IV_endopep_pep"/>
</dbReference>
<evidence type="ECO:0000313" key="4">
    <source>
        <dbReference type="EMBL" id="GIO48249.1"/>
    </source>
</evidence>
<comment type="caution">
    <text evidence="4">The sequence shown here is derived from an EMBL/GenBank/DDBJ whole genome shotgun (WGS) entry which is preliminary data.</text>
</comment>
<protein>
    <submittedName>
        <fullName evidence="4">Type 4 prepilin peptidase 1</fullName>
    </submittedName>
</protein>
<organism evidence="4 5">
    <name type="scientific">Paenibacillus azoreducens</name>
    <dbReference type="NCBI Taxonomy" id="116718"/>
    <lineage>
        <taxon>Bacteria</taxon>
        <taxon>Bacillati</taxon>
        <taxon>Bacillota</taxon>
        <taxon>Bacilli</taxon>
        <taxon>Bacillales</taxon>
        <taxon>Paenibacillaceae</taxon>
        <taxon>Paenibacillus</taxon>
    </lineage>
</organism>
<dbReference type="PANTHER" id="PTHR30487:SF0">
    <property type="entry name" value="PREPILIN LEADER PEPTIDASE_N-METHYLTRANSFERASE-RELATED"/>
    <property type="match status" value="1"/>
</dbReference>
<dbReference type="GO" id="GO:0004190">
    <property type="term" value="F:aspartic-type endopeptidase activity"/>
    <property type="evidence" value="ECO:0007669"/>
    <property type="project" value="InterPro"/>
</dbReference>
<feature type="domain" description="Prepilin type IV endopeptidase peptidase" evidence="3">
    <location>
        <begin position="8"/>
        <end position="109"/>
    </location>
</feature>
<reference evidence="4 5" key="1">
    <citation type="submission" date="2021-03" db="EMBL/GenBank/DDBJ databases">
        <title>Antimicrobial resistance genes in bacteria isolated from Japanese honey, and their potential for conferring macrolide and lincosamide resistance in the American foulbrood pathogen Paenibacillus larvae.</title>
        <authorList>
            <person name="Okamoto M."/>
            <person name="Kumagai M."/>
            <person name="Kanamori H."/>
            <person name="Takamatsu D."/>
        </authorList>
    </citation>
    <scope>NUCLEOTIDE SEQUENCE [LARGE SCALE GENOMIC DNA]</scope>
    <source>
        <strain evidence="4 5">J34TS1</strain>
    </source>
</reference>
<name>A0A920CSK4_9BACL</name>
<sequence length="170" mass="18485">MDVSIWGCMLMVIIAFITDIRTMKIPNWLTLTAMPMGLTVHTVMDGLQGLLFSLKGLAAGFVLVLLMHVIGAVGAGDVKLFGGIGAWAGTLFTVQCLIYSVLCAGAIGILILLWRRETLQRMRKAADHLAGFFMLRSFQALSAAKEKQLRFPFMLAVVPGYVITCIYAAS</sequence>
<dbReference type="Gene3D" id="1.20.120.1220">
    <property type="match status" value="1"/>
</dbReference>